<evidence type="ECO:0000313" key="1">
    <source>
        <dbReference type="EMBL" id="MCW2307060.1"/>
    </source>
</evidence>
<dbReference type="InterPro" id="IPR029069">
    <property type="entry name" value="HotDog_dom_sf"/>
</dbReference>
<dbReference type="EMBL" id="JAOQNS010000003">
    <property type="protein sequence ID" value="MCW2307060.1"/>
    <property type="molecule type" value="Genomic_DNA"/>
</dbReference>
<dbReference type="Proteomes" id="UP001209755">
    <property type="component" value="Unassembled WGS sequence"/>
</dbReference>
<reference evidence="2" key="1">
    <citation type="submission" date="2023-07" db="EMBL/GenBank/DDBJ databases">
        <title>Genome sequencing of Purple Non-Sulfur Bacteria from various extreme environments.</title>
        <authorList>
            <person name="Mayer M."/>
        </authorList>
    </citation>
    <scope>NUCLEOTIDE SEQUENCE [LARGE SCALE GENOMIC DNA]</scope>
    <source>
        <strain evidence="2">DSM 17935</strain>
    </source>
</reference>
<dbReference type="PANTHER" id="PTHR31793">
    <property type="entry name" value="4-HYDROXYBENZOYL-COA THIOESTERASE FAMILY MEMBER"/>
    <property type="match status" value="1"/>
</dbReference>
<dbReference type="PANTHER" id="PTHR31793:SF2">
    <property type="entry name" value="BLR1345 PROTEIN"/>
    <property type="match status" value="1"/>
</dbReference>
<comment type="caution">
    <text evidence="1">The sequence shown here is derived from an EMBL/GenBank/DDBJ whole genome shotgun (WGS) entry which is preliminary data.</text>
</comment>
<name>A0ABT3H9I2_9HYPH</name>
<dbReference type="Pfam" id="PF13279">
    <property type="entry name" value="4HBT_2"/>
    <property type="match status" value="2"/>
</dbReference>
<dbReference type="EC" id="3.1.2.-" evidence="1"/>
<dbReference type="GO" id="GO:0016787">
    <property type="term" value="F:hydrolase activity"/>
    <property type="evidence" value="ECO:0007669"/>
    <property type="project" value="UniProtKB-KW"/>
</dbReference>
<accession>A0ABT3H9I2</accession>
<protein>
    <submittedName>
        <fullName evidence="1">Acyl-CoA thioester hydrolase</fullName>
        <ecNumber evidence="1">3.1.2.-</ecNumber>
    </submittedName>
</protein>
<dbReference type="RefSeq" id="WP_264600712.1">
    <property type="nucleotide sequence ID" value="NZ_JAOQNS010000003.1"/>
</dbReference>
<proteinExistence type="predicted"/>
<dbReference type="Gene3D" id="3.10.129.10">
    <property type="entry name" value="Hotdog Thioesterase"/>
    <property type="match status" value="2"/>
</dbReference>
<keyword evidence="1" id="KW-0378">Hydrolase</keyword>
<sequence>MARSTGAIETVRSVVNTWECDENAHMNVQFYFAQFDTAGRRFAAETGLSEARTGPRLVRHVRYHKEMRAAETLVVTSAVVDGGPHPLTVMHEMHDPVTGRLAATALDGFAVQPGGASELPTVIDFETAAPRSFAAEPHPAGATSEALLANGGSVTFRGAIHPRQADVNGRALDQTYISCVTDGAPHAWEHGGLKARWLAEQGFGRVAIEMKLTVFDGLAAGDLVHMVTVFTGVSRKTFTFTHYLFESRTNRLAAVTETAGLAMDLSTRKAVELPAFVHERIAELTKG</sequence>
<dbReference type="InterPro" id="IPR050563">
    <property type="entry name" value="4-hydroxybenzoyl-CoA_TE"/>
</dbReference>
<keyword evidence="2" id="KW-1185">Reference proteome</keyword>
<organism evidence="1 2">
    <name type="scientific">Rhodobium gokarnense</name>
    <dbReference type="NCBI Taxonomy" id="364296"/>
    <lineage>
        <taxon>Bacteria</taxon>
        <taxon>Pseudomonadati</taxon>
        <taxon>Pseudomonadota</taxon>
        <taxon>Alphaproteobacteria</taxon>
        <taxon>Hyphomicrobiales</taxon>
        <taxon>Rhodobiaceae</taxon>
        <taxon>Rhodobium</taxon>
    </lineage>
</organism>
<gene>
    <name evidence="1" type="ORF">M2319_001382</name>
</gene>
<dbReference type="SUPFAM" id="SSF54637">
    <property type="entry name" value="Thioesterase/thiol ester dehydrase-isomerase"/>
    <property type="match status" value="2"/>
</dbReference>
<dbReference type="CDD" id="cd00586">
    <property type="entry name" value="4HBT"/>
    <property type="match status" value="1"/>
</dbReference>
<evidence type="ECO:0000313" key="2">
    <source>
        <dbReference type="Proteomes" id="UP001209755"/>
    </source>
</evidence>